<dbReference type="EMBL" id="LNYC01000020">
    <property type="protein sequence ID" value="KTD02329.1"/>
    <property type="molecule type" value="Genomic_DNA"/>
</dbReference>
<keyword evidence="2" id="KW-0812">Transmembrane</keyword>
<evidence type="ECO:0000259" key="5">
    <source>
        <dbReference type="Pfam" id="PF01957"/>
    </source>
</evidence>
<evidence type="ECO:0000256" key="3">
    <source>
        <dbReference type="ARBA" id="ARBA00022989"/>
    </source>
</evidence>
<keyword evidence="4" id="KW-0472">Membrane</keyword>
<dbReference type="Gene3D" id="2.40.50.140">
    <property type="entry name" value="Nucleic acid-binding proteins"/>
    <property type="match status" value="1"/>
</dbReference>
<organism evidence="6 7">
    <name type="scientific">Legionella geestiana</name>
    <dbReference type="NCBI Taxonomy" id="45065"/>
    <lineage>
        <taxon>Bacteria</taxon>
        <taxon>Pseudomonadati</taxon>
        <taxon>Pseudomonadota</taxon>
        <taxon>Gammaproteobacteria</taxon>
        <taxon>Legionellales</taxon>
        <taxon>Legionellaceae</taxon>
        <taxon>Legionella</taxon>
    </lineage>
</organism>
<dbReference type="PANTHER" id="PTHR33507:SF3">
    <property type="entry name" value="INNER MEMBRANE PROTEIN YBBJ"/>
    <property type="match status" value="1"/>
</dbReference>
<comment type="subcellular location">
    <subcellularLocation>
        <location evidence="1">Membrane</location>
        <topology evidence="1">Multi-pass membrane protein</topology>
    </subcellularLocation>
</comment>
<dbReference type="InterPro" id="IPR052165">
    <property type="entry name" value="Membrane_assoc_protease"/>
</dbReference>
<dbReference type="Proteomes" id="UP000054785">
    <property type="component" value="Unassembled WGS sequence"/>
</dbReference>
<evidence type="ECO:0000256" key="2">
    <source>
        <dbReference type="ARBA" id="ARBA00022692"/>
    </source>
</evidence>
<keyword evidence="3" id="KW-1133">Transmembrane helix</keyword>
<dbReference type="InterPro" id="IPR012340">
    <property type="entry name" value="NA-bd_OB-fold"/>
</dbReference>
<gene>
    <name evidence="6" type="primary">ybbJ</name>
    <name evidence="6" type="ORF">Lgee_0658</name>
</gene>
<feature type="domain" description="NfeD-like C-terminal" evidence="5">
    <location>
        <begin position="87"/>
        <end position="140"/>
    </location>
</feature>
<dbReference type="RefSeq" id="WP_035901829.1">
    <property type="nucleotide sequence ID" value="NZ_CAAAHN010000009.1"/>
</dbReference>
<proteinExistence type="predicted"/>
<name>A0A0W0U4B3_9GAMM</name>
<dbReference type="PATRIC" id="fig|45065.4.peg.700"/>
<evidence type="ECO:0000313" key="6">
    <source>
        <dbReference type="EMBL" id="KTD02329.1"/>
    </source>
</evidence>
<dbReference type="GO" id="GO:0005886">
    <property type="term" value="C:plasma membrane"/>
    <property type="evidence" value="ECO:0007669"/>
    <property type="project" value="TreeGrafter"/>
</dbReference>
<keyword evidence="7" id="KW-1185">Reference proteome</keyword>
<reference evidence="6 7" key="1">
    <citation type="submission" date="2015-11" db="EMBL/GenBank/DDBJ databases">
        <title>Genomic analysis of 38 Legionella species identifies large and diverse effector repertoires.</title>
        <authorList>
            <person name="Burstein D."/>
            <person name="Amaro F."/>
            <person name="Zusman T."/>
            <person name="Lifshitz Z."/>
            <person name="Cohen O."/>
            <person name="Gilbert J.A."/>
            <person name="Pupko T."/>
            <person name="Shuman H.A."/>
            <person name="Segal G."/>
        </authorList>
    </citation>
    <scope>NUCLEOTIDE SEQUENCE [LARGE SCALE GENOMIC DNA]</scope>
    <source>
        <strain evidence="6 7">ATCC 49504</strain>
    </source>
</reference>
<dbReference type="PANTHER" id="PTHR33507">
    <property type="entry name" value="INNER MEMBRANE PROTEIN YBBJ"/>
    <property type="match status" value="1"/>
</dbReference>
<protein>
    <submittedName>
        <fullName evidence="6">Inner membrane protein YbbJ</fullName>
    </submittedName>
</protein>
<comment type="caution">
    <text evidence="6">The sequence shown here is derived from an EMBL/GenBank/DDBJ whole genome shotgun (WGS) entry which is preliminary data.</text>
</comment>
<dbReference type="Pfam" id="PF01957">
    <property type="entry name" value="NfeD"/>
    <property type="match status" value="1"/>
</dbReference>
<evidence type="ECO:0000313" key="7">
    <source>
        <dbReference type="Proteomes" id="UP000054785"/>
    </source>
</evidence>
<sequence>MQWIVYWHWLALGFVLIIAESLGASGFLVALGTAAWVTGALTWIFALSWEWQLIHFSLWCLVSGYVWWRIFRRERNQSAPSLNRPLEALVGREATLVRAIENGEGGIRLNDASWLVTGPDLPTGTRVRVTGVSGGLLVVEALSSSRE</sequence>
<dbReference type="OrthoDB" id="9810336at2"/>
<dbReference type="InterPro" id="IPR002810">
    <property type="entry name" value="NfeD-like_C"/>
</dbReference>
<evidence type="ECO:0000256" key="4">
    <source>
        <dbReference type="ARBA" id="ARBA00023136"/>
    </source>
</evidence>
<dbReference type="STRING" id="45065.Lgee_0658"/>
<accession>A0A0W0U4B3</accession>
<evidence type="ECO:0000256" key="1">
    <source>
        <dbReference type="ARBA" id="ARBA00004141"/>
    </source>
</evidence>
<dbReference type="AlphaFoldDB" id="A0A0W0U4B3"/>